<organism evidence="1 2">
    <name type="scientific">Octopus sinensis</name>
    <name type="common">East Asian common octopus</name>
    <dbReference type="NCBI Taxonomy" id="2607531"/>
    <lineage>
        <taxon>Eukaryota</taxon>
        <taxon>Metazoa</taxon>
        <taxon>Spiralia</taxon>
        <taxon>Lophotrochozoa</taxon>
        <taxon>Mollusca</taxon>
        <taxon>Cephalopoda</taxon>
        <taxon>Coleoidea</taxon>
        <taxon>Octopodiformes</taxon>
        <taxon>Octopoda</taxon>
        <taxon>Incirrata</taxon>
        <taxon>Octopodidae</taxon>
        <taxon>Octopus</taxon>
    </lineage>
</organism>
<evidence type="ECO:0000313" key="2">
    <source>
        <dbReference type="RefSeq" id="XP_029643907.1"/>
    </source>
</evidence>
<dbReference type="KEGG" id="osn:115218296"/>
<dbReference type="RefSeq" id="XP_029643907.1">
    <property type="nucleotide sequence ID" value="XM_029788047.1"/>
</dbReference>
<evidence type="ECO:0000313" key="1">
    <source>
        <dbReference type="Proteomes" id="UP000515154"/>
    </source>
</evidence>
<keyword evidence="1" id="KW-1185">Reference proteome</keyword>
<dbReference type="AlphaFoldDB" id="A0A6P7T0K9"/>
<reference evidence="2" key="1">
    <citation type="submission" date="2025-08" db="UniProtKB">
        <authorList>
            <consortium name="RefSeq"/>
        </authorList>
    </citation>
    <scope>IDENTIFICATION</scope>
</reference>
<sequence>MPLELEQNLEACHAIKFCVNRLTSMNRSSAFRWHKRVKVGKEEVKDDDEYGKERDVRTSELINKICKLLDEDRCVSIKTAYKQFRIDVSTFHGIIYEGLNMGTQRPVEGKTR</sequence>
<gene>
    <name evidence="2" type="primary">LOC115218296</name>
</gene>
<dbReference type="Proteomes" id="UP000515154">
    <property type="component" value="Linkage group LG13"/>
</dbReference>
<protein>
    <submittedName>
        <fullName evidence="2">Protein GVQW3-like</fullName>
    </submittedName>
</protein>
<accession>A0A6P7T0K9</accession>
<proteinExistence type="predicted"/>
<name>A0A6P7T0K9_9MOLL</name>